<keyword evidence="6" id="KW-0653">Protein transport</keyword>
<protein>
    <recommendedName>
        <fullName evidence="9">Oligopeptide transporter 1</fullName>
    </recommendedName>
</protein>
<evidence type="ECO:0000256" key="4">
    <source>
        <dbReference type="ARBA" id="ARBA00022692"/>
    </source>
</evidence>
<dbReference type="GO" id="GO:0006857">
    <property type="term" value="P:oligopeptide transport"/>
    <property type="evidence" value="ECO:0007669"/>
    <property type="project" value="InterPro"/>
</dbReference>
<evidence type="ECO:0000256" key="7">
    <source>
        <dbReference type="ARBA" id="ARBA00022989"/>
    </source>
</evidence>
<feature type="transmembrane region" description="Helical" evidence="11">
    <location>
        <begin position="68"/>
        <end position="86"/>
    </location>
</feature>
<feature type="transmembrane region" description="Helical" evidence="11">
    <location>
        <begin position="361"/>
        <end position="382"/>
    </location>
</feature>
<dbReference type="AlphaFoldDB" id="A0AA39KWF4"/>
<dbReference type="EMBL" id="JAQQBS010000001">
    <property type="protein sequence ID" value="KAK0176290.1"/>
    <property type="molecule type" value="Genomic_DNA"/>
</dbReference>
<evidence type="ECO:0000256" key="8">
    <source>
        <dbReference type="ARBA" id="ARBA00023136"/>
    </source>
</evidence>
<dbReference type="PROSITE" id="PS01022">
    <property type="entry name" value="PTR2_1"/>
    <property type="match status" value="1"/>
</dbReference>
<keyword evidence="4 10" id="KW-0812">Transmembrane</keyword>
<keyword evidence="3 10" id="KW-0813">Transport</keyword>
<keyword evidence="5" id="KW-0571">Peptide transport</keyword>
<dbReference type="InterPro" id="IPR000109">
    <property type="entry name" value="POT_fam"/>
</dbReference>
<name>A0AA39KWF4_9HYME</name>
<dbReference type="PANTHER" id="PTHR11654">
    <property type="entry name" value="OLIGOPEPTIDE TRANSPORTER-RELATED"/>
    <property type="match status" value="1"/>
</dbReference>
<proteinExistence type="inferred from homology"/>
<feature type="transmembrane region" description="Helical" evidence="11">
    <location>
        <begin position="127"/>
        <end position="150"/>
    </location>
</feature>
<sequence length="718" mass="80296">MESIVLAGSSTTGEAIEEKGKKKENYPKSIFFIVTNECCERFSYHGMRVILALYFRNKLGYNDDISTIIYHVFTMLVAFFPLLGALMADAWIGKFKTILYLSIVYAIGQILLSAAATPIFGLPIRELSMIGLALIALGTGGIKPCVAAFGGEQFILPLQEKYLKTFFSVLYFIINLGSLVSALLTPELRNGIQCFGDTTCDAAAFLFPAILMILSIVVFIMGKSMYKIKQPKGNVMFDTARCIYNAVYNKVSSNGVTRNHWLDYADDKYDVKLIEDIKSLLRVSKLFLPLPIFWALYDQQGSRWTFQATRMDGEIGGYFIKPDQMQVINPLLILAFIPIFQTCIYPLLAKVKLIDTPLKKLTTGGFLAGVAFIVSGIVELQLEKTYPVLPSYGLAQLRIFNLRNCSIGVNLGNENFTIDSYDMWQNTSIQATGYESIDYTIDSSKCRNDKRKGKINVQENTAISYVFGDGDATHSFKDRVDKTKGGYPALRILSYNTLNDSKTIVKLIKNSVIEHTIEVTNTKSQLIQHSEFIEPNRGIYDVEVNGKTVNSISLRFGGVYTLQVYTSEKSIETSLVTVIEPNSLHILWLIPQYIVITIAEVMFAVTGLEFAFTQAPNSMKSLVQAGWLLTMATGNLIIIIIAKAKIFDSQANEFFLFAGLMFINMIIFSIMTLYYKYIVVGDEDDNEANCHTLDEITSKENCSGFVNPSFTDKSDNID</sequence>
<feature type="transmembrane region" description="Helical" evidence="11">
    <location>
        <begin position="331"/>
        <end position="349"/>
    </location>
</feature>
<feature type="transmembrane region" description="Helical" evidence="11">
    <location>
        <begin position="98"/>
        <end position="121"/>
    </location>
</feature>
<evidence type="ECO:0000313" key="12">
    <source>
        <dbReference type="EMBL" id="KAK0176290.1"/>
    </source>
</evidence>
<dbReference type="InterPro" id="IPR018456">
    <property type="entry name" value="PTR2_symporter_CS"/>
</dbReference>
<evidence type="ECO:0000256" key="10">
    <source>
        <dbReference type="RuleBase" id="RU003755"/>
    </source>
</evidence>
<dbReference type="InterPro" id="IPR036259">
    <property type="entry name" value="MFS_trans_sf"/>
</dbReference>
<reference evidence="12" key="1">
    <citation type="journal article" date="2023" name="bioRxiv">
        <title>Scaffold-level genome assemblies of two parasitoid biocontrol wasps reveal the parthenogenesis mechanism and an associated novel virus.</title>
        <authorList>
            <person name="Inwood S."/>
            <person name="Skelly J."/>
            <person name="Guhlin J."/>
            <person name="Harrop T."/>
            <person name="Goldson S."/>
            <person name="Dearden P."/>
        </authorList>
    </citation>
    <scope>NUCLEOTIDE SEQUENCE</scope>
    <source>
        <strain evidence="12">Irish</strain>
        <tissue evidence="12">Whole body</tissue>
    </source>
</reference>
<keyword evidence="13" id="KW-1185">Reference proteome</keyword>
<dbReference type="Gene3D" id="1.20.1250.20">
    <property type="entry name" value="MFS general substrate transporter like domains"/>
    <property type="match status" value="2"/>
</dbReference>
<evidence type="ECO:0000313" key="13">
    <source>
        <dbReference type="Proteomes" id="UP001168990"/>
    </source>
</evidence>
<comment type="subcellular location">
    <subcellularLocation>
        <location evidence="1 10">Membrane</location>
        <topology evidence="1 10">Multi-pass membrane protein</topology>
    </subcellularLocation>
</comment>
<organism evidence="12 13">
    <name type="scientific">Microctonus aethiopoides</name>
    <dbReference type="NCBI Taxonomy" id="144406"/>
    <lineage>
        <taxon>Eukaryota</taxon>
        <taxon>Metazoa</taxon>
        <taxon>Ecdysozoa</taxon>
        <taxon>Arthropoda</taxon>
        <taxon>Hexapoda</taxon>
        <taxon>Insecta</taxon>
        <taxon>Pterygota</taxon>
        <taxon>Neoptera</taxon>
        <taxon>Endopterygota</taxon>
        <taxon>Hymenoptera</taxon>
        <taxon>Apocrita</taxon>
        <taxon>Ichneumonoidea</taxon>
        <taxon>Braconidae</taxon>
        <taxon>Euphorinae</taxon>
        <taxon>Microctonus</taxon>
    </lineage>
</organism>
<dbReference type="Proteomes" id="UP001168990">
    <property type="component" value="Unassembled WGS sequence"/>
</dbReference>
<dbReference type="GO" id="GO:0015031">
    <property type="term" value="P:protein transport"/>
    <property type="evidence" value="ECO:0007669"/>
    <property type="project" value="UniProtKB-KW"/>
</dbReference>
<evidence type="ECO:0000256" key="5">
    <source>
        <dbReference type="ARBA" id="ARBA00022856"/>
    </source>
</evidence>
<dbReference type="SUPFAM" id="SSF103473">
    <property type="entry name" value="MFS general substrate transporter"/>
    <property type="match status" value="1"/>
</dbReference>
<gene>
    <name evidence="12" type="ORF">PV328_000438</name>
</gene>
<feature type="transmembrane region" description="Helical" evidence="11">
    <location>
        <begin position="162"/>
        <end position="184"/>
    </location>
</feature>
<evidence type="ECO:0000256" key="1">
    <source>
        <dbReference type="ARBA" id="ARBA00004141"/>
    </source>
</evidence>
<dbReference type="GO" id="GO:0016020">
    <property type="term" value="C:membrane"/>
    <property type="evidence" value="ECO:0007669"/>
    <property type="project" value="UniProtKB-SubCell"/>
</dbReference>
<feature type="transmembrane region" description="Helical" evidence="11">
    <location>
        <begin position="654"/>
        <end position="675"/>
    </location>
</feature>
<evidence type="ECO:0000256" key="6">
    <source>
        <dbReference type="ARBA" id="ARBA00022927"/>
    </source>
</evidence>
<reference evidence="12" key="2">
    <citation type="submission" date="2023-03" db="EMBL/GenBank/DDBJ databases">
        <authorList>
            <person name="Inwood S.N."/>
            <person name="Skelly J.G."/>
            <person name="Guhlin J."/>
            <person name="Harrop T.W.R."/>
            <person name="Goldson S.G."/>
            <person name="Dearden P.K."/>
        </authorList>
    </citation>
    <scope>NUCLEOTIDE SEQUENCE</scope>
    <source>
        <strain evidence="12">Irish</strain>
        <tissue evidence="12">Whole body</tissue>
    </source>
</reference>
<evidence type="ECO:0000256" key="9">
    <source>
        <dbReference type="ARBA" id="ARBA00078114"/>
    </source>
</evidence>
<dbReference type="FunFam" id="1.20.1250.20:FF:000379">
    <property type="entry name" value="Uncharacterized protein, isoform A"/>
    <property type="match status" value="1"/>
</dbReference>
<comment type="caution">
    <text evidence="12">The sequence shown here is derived from an EMBL/GenBank/DDBJ whole genome shotgun (WGS) entry which is preliminary data.</text>
</comment>
<evidence type="ECO:0000256" key="3">
    <source>
        <dbReference type="ARBA" id="ARBA00022448"/>
    </source>
</evidence>
<dbReference type="GO" id="GO:0022857">
    <property type="term" value="F:transmembrane transporter activity"/>
    <property type="evidence" value="ECO:0007669"/>
    <property type="project" value="InterPro"/>
</dbReference>
<feature type="transmembrane region" description="Helical" evidence="11">
    <location>
        <begin position="593"/>
        <end position="612"/>
    </location>
</feature>
<evidence type="ECO:0000256" key="2">
    <source>
        <dbReference type="ARBA" id="ARBA00005982"/>
    </source>
</evidence>
<dbReference type="PROSITE" id="PS01023">
    <property type="entry name" value="PTR2_2"/>
    <property type="match status" value="1"/>
</dbReference>
<accession>A0AA39KWF4</accession>
<feature type="transmembrane region" description="Helical" evidence="11">
    <location>
        <begin position="624"/>
        <end position="642"/>
    </location>
</feature>
<dbReference type="CDD" id="cd17347">
    <property type="entry name" value="MFS_SLC15A1_2_like"/>
    <property type="match status" value="1"/>
</dbReference>
<comment type="similarity">
    <text evidence="2 10">Belongs to the major facilitator superfamily. Proton-dependent oligopeptide transporter (POT/PTR) (TC 2.A.17) family.</text>
</comment>
<keyword evidence="7 11" id="KW-1133">Transmembrane helix</keyword>
<evidence type="ECO:0000256" key="11">
    <source>
        <dbReference type="SAM" id="Phobius"/>
    </source>
</evidence>
<dbReference type="FunFam" id="1.20.1250.20:FF:000049">
    <property type="entry name" value="Solute carrier family 15 member 2"/>
    <property type="match status" value="1"/>
</dbReference>
<dbReference type="Pfam" id="PF00854">
    <property type="entry name" value="PTR2"/>
    <property type="match status" value="2"/>
</dbReference>
<feature type="transmembrane region" description="Helical" evidence="11">
    <location>
        <begin position="204"/>
        <end position="222"/>
    </location>
</feature>
<keyword evidence="8 11" id="KW-0472">Membrane</keyword>